<dbReference type="RefSeq" id="XP_017695518.1">
    <property type="nucleotide sequence ID" value="XM_017840029.1"/>
</dbReference>
<dbReference type="GeneID" id="108510348"/>
<feature type="domain" description="Vps16 N-terminal" evidence="2">
    <location>
        <begin position="78"/>
        <end position="152"/>
    </location>
</feature>
<dbReference type="InterPro" id="IPR016534">
    <property type="entry name" value="VPS16"/>
</dbReference>
<dbReference type="Pfam" id="PF04841">
    <property type="entry name" value="Vps16_N"/>
    <property type="match status" value="1"/>
</dbReference>
<dbReference type="Proteomes" id="UP000504624">
    <property type="component" value="Unplaced"/>
</dbReference>
<feature type="region of interest" description="Disordered" evidence="1">
    <location>
        <begin position="67"/>
        <end position="90"/>
    </location>
</feature>
<keyword evidence="3" id="KW-1185">Reference proteome</keyword>
<evidence type="ECO:0000256" key="1">
    <source>
        <dbReference type="SAM" id="MobiDB-lite"/>
    </source>
</evidence>
<dbReference type="GO" id="GO:0016197">
    <property type="term" value="P:endosomal transport"/>
    <property type="evidence" value="ECO:0007669"/>
    <property type="project" value="TreeGrafter"/>
</dbReference>
<dbReference type="AlphaFoldDB" id="A0A6J0J980"/>
<feature type="non-terminal residue" evidence="4">
    <location>
        <position position="154"/>
    </location>
</feature>
<dbReference type="PANTHER" id="PTHR12811">
    <property type="entry name" value="VACUOLAR PROTEIN SORTING VPS16"/>
    <property type="match status" value="1"/>
</dbReference>
<dbReference type="GO" id="GO:0005765">
    <property type="term" value="C:lysosomal membrane"/>
    <property type="evidence" value="ECO:0007669"/>
    <property type="project" value="TreeGrafter"/>
</dbReference>
<evidence type="ECO:0000313" key="3">
    <source>
        <dbReference type="Proteomes" id="UP000504624"/>
    </source>
</evidence>
<dbReference type="GO" id="GO:0003779">
    <property type="term" value="F:actin binding"/>
    <property type="evidence" value="ECO:0007669"/>
    <property type="project" value="TreeGrafter"/>
</dbReference>
<dbReference type="InterPro" id="IPR006926">
    <property type="entry name" value="Vps16_N"/>
</dbReference>
<dbReference type="GO" id="GO:0042144">
    <property type="term" value="P:vacuole fusion, non-autophagic"/>
    <property type="evidence" value="ECO:0007669"/>
    <property type="project" value="TreeGrafter"/>
</dbReference>
<organism evidence="3 4">
    <name type="scientific">Lepidothrix coronata</name>
    <name type="common">blue-crowned manakin</name>
    <dbReference type="NCBI Taxonomy" id="321398"/>
    <lineage>
        <taxon>Eukaryota</taxon>
        <taxon>Metazoa</taxon>
        <taxon>Chordata</taxon>
        <taxon>Craniata</taxon>
        <taxon>Vertebrata</taxon>
        <taxon>Euteleostomi</taxon>
        <taxon>Archelosauria</taxon>
        <taxon>Archosauria</taxon>
        <taxon>Dinosauria</taxon>
        <taxon>Saurischia</taxon>
        <taxon>Theropoda</taxon>
        <taxon>Coelurosauria</taxon>
        <taxon>Aves</taxon>
        <taxon>Neognathae</taxon>
        <taxon>Neoaves</taxon>
        <taxon>Telluraves</taxon>
        <taxon>Australaves</taxon>
        <taxon>Passeriformes</taxon>
        <taxon>Pipridae</taxon>
        <taxon>Lepidothrix</taxon>
    </lineage>
</organism>
<reference evidence="4" key="1">
    <citation type="submission" date="2025-08" db="UniProtKB">
        <authorList>
            <consortium name="RefSeq"/>
        </authorList>
    </citation>
    <scope>IDENTIFICATION</scope>
</reference>
<accession>A0A6J0J980</accession>
<dbReference type="PANTHER" id="PTHR12811:SF0">
    <property type="entry name" value="VACUOLAR PROTEIN SORTING-ASSOCIATED PROTEIN 16 HOMOLOG"/>
    <property type="match status" value="1"/>
</dbReference>
<dbReference type="GO" id="GO:0030897">
    <property type="term" value="C:HOPS complex"/>
    <property type="evidence" value="ECO:0007669"/>
    <property type="project" value="TreeGrafter"/>
</dbReference>
<sequence length="154" mass="16855">MAPPRHPKLMTEGTAMAPQPQPQHNNTNMCPEDVRHCHGTPTLAPVALPGHPNPAPACEVLPRHPSSRTFADGLSPPALLRNSRRDKAPSSRPLLEIYSASGLLLASVPWKSGRLVHLGWTAGEDLLCIQEDGTVLVYNLFCEFKRHFSMGNVR</sequence>
<evidence type="ECO:0000313" key="4">
    <source>
        <dbReference type="RefSeq" id="XP_017695518.1"/>
    </source>
</evidence>
<proteinExistence type="predicted"/>
<dbReference type="CTD" id="64601"/>
<name>A0A6J0J980_9PASS</name>
<gene>
    <name evidence="4" type="primary">VPS16</name>
</gene>
<dbReference type="OrthoDB" id="1792at2759"/>
<protein>
    <submittedName>
        <fullName evidence="4">Vacuolar protein sorting-associated protein 16 homolog</fullName>
    </submittedName>
</protein>
<dbReference type="GO" id="GO:0006886">
    <property type="term" value="P:intracellular protein transport"/>
    <property type="evidence" value="ECO:0007669"/>
    <property type="project" value="InterPro"/>
</dbReference>
<evidence type="ECO:0000259" key="2">
    <source>
        <dbReference type="Pfam" id="PF04841"/>
    </source>
</evidence>
<dbReference type="GO" id="GO:0005768">
    <property type="term" value="C:endosome"/>
    <property type="evidence" value="ECO:0007669"/>
    <property type="project" value="TreeGrafter"/>
</dbReference>
<feature type="region of interest" description="Disordered" evidence="1">
    <location>
        <begin position="1"/>
        <end position="30"/>
    </location>
</feature>